<dbReference type="InterPro" id="IPR044800">
    <property type="entry name" value="LEC2-like"/>
</dbReference>
<keyword evidence="3" id="KW-0238">DNA-binding</keyword>
<keyword evidence="2" id="KW-0805">Transcription regulation</keyword>
<dbReference type="PROSITE" id="PS50863">
    <property type="entry name" value="B3"/>
    <property type="match status" value="1"/>
</dbReference>
<feature type="domain" description="TF-B3" evidence="7">
    <location>
        <begin position="401"/>
        <end position="503"/>
    </location>
</feature>
<organism evidence="8 9">
    <name type="scientific">Rubroshorea leprosula</name>
    <dbReference type="NCBI Taxonomy" id="152421"/>
    <lineage>
        <taxon>Eukaryota</taxon>
        <taxon>Viridiplantae</taxon>
        <taxon>Streptophyta</taxon>
        <taxon>Embryophyta</taxon>
        <taxon>Tracheophyta</taxon>
        <taxon>Spermatophyta</taxon>
        <taxon>Magnoliopsida</taxon>
        <taxon>eudicotyledons</taxon>
        <taxon>Gunneridae</taxon>
        <taxon>Pentapetalae</taxon>
        <taxon>rosids</taxon>
        <taxon>malvids</taxon>
        <taxon>Malvales</taxon>
        <taxon>Dipterocarpaceae</taxon>
        <taxon>Rubroshorea</taxon>
    </lineage>
</organism>
<dbReference type="AlphaFoldDB" id="A0AAV5JBK7"/>
<gene>
    <name evidence="8" type="ORF">SLEP1_g22234</name>
</gene>
<keyword evidence="9" id="KW-1185">Reference proteome</keyword>
<accession>A0AAV5JBK7</accession>
<dbReference type="PANTHER" id="PTHR31140">
    <property type="entry name" value="B3 DOMAIN-CONTAINING TRANSCRIPTION FACTOR ABI3"/>
    <property type="match status" value="1"/>
</dbReference>
<dbReference type="Pfam" id="PF02362">
    <property type="entry name" value="B3"/>
    <property type="match status" value="1"/>
</dbReference>
<dbReference type="PANTHER" id="PTHR31140:SF74">
    <property type="entry name" value="B3 DOMAIN-CONTAINING TRANSCRIPTION FACTOR LEC2"/>
    <property type="match status" value="1"/>
</dbReference>
<dbReference type="CDD" id="cd10017">
    <property type="entry name" value="B3_DNA"/>
    <property type="match status" value="1"/>
</dbReference>
<feature type="compositionally biased region" description="Low complexity" evidence="6">
    <location>
        <begin position="358"/>
        <end position="370"/>
    </location>
</feature>
<dbReference type="Proteomes" id="UP001054252">
    <property type="component" value="Unassembled WGS sequence"/>
</dbReference>
<evidence type="ECO:0000256" key="3">
    <source>
        <dbReference type="ARBA" id="ARBA00023125"/>
    </source>
</evidence>
<evidence type="ECO:0000256" key="6">
    <source>
        <dbReference type="SAM" id="MobiDB-lite"/>
    </source>
</evidence>
<evidence type="ECO:0000313" key="9">
    <source>
        <dbReference type="Proteomes" id="UP001054252"/>
    </source>
</evidence>
<evidence type="ECO:0000256" key="4">
    <source>
        <dbReference type="ARBA" id="ARBA00023163"/>
    </source>
</evidence>
<dbReference type="GO" id="GO:0003700">
    <property type="term" value="F:DNA-binding transcription factor activity"/>
    <property type="evidence" value="ECO:0007669"/>
    <property type="project" value="InterPro"/>
</dbReference>
<protein>
    <recommendedName>
        <fullName evidence="7">TF-B3 domain-containing protein</fullName>
    </recommendedName>
</protein>
<evidence type="ECO:0000259" key="7">
    <source>
        <dbReference type="PROSITE" id="PS50863"/>
    </source>
</evidence>
<comment type="subcellular location">
    <subcellularLocation>
        <location evidence="1">Nucleus</location>
    </subcellularLocation>
</comment>
<feature type="region of interest" description="Disordered" evidence="6">
    <location>
        <begin position="350"/>
        <end position="372"/>
    </location>
</feature>
<comment type="caution">
    <text evidence="8">The sequence shown here is derived from an EMBL/GenBank/DDBJ whole genome shotgun (WGS) entry which is preliminary data.</text>
</comment>
<evidence type="ECO:0000256" key="2">
    <source>
        <dbReference type="ARBA" id="ARBA00023015"/>
    </source>
</evidence>
<reference evidence="8 9" key="1">
    <citation type="journal article" date="2021" name="Commun. Biol.">
        <title>The genome of Shorea leprosula (Dipterocarpaceae) highlights the ecological relevance of drought in aseasonal tropical rainforests.</title>
        <authorList>
            <person name="Ng K.K.S."/>
            <person name="Kobayashi M.J."/>
            <person name="Fawcett J.A."/>
            <person name="Hatakeyama M."/>
            <person name="Paape T."/>
            <person name="Ng C.H."/>
            <person name="Ang C.C."/>
            <person name="Tnah L.H."/>
            <person name="Lee C.T."/>
            <person name="Nishiyama T."/>
            <person name="Sese J."/>
            <person name="O'Brien M.J."/>
            <person name="Copetti D."/>
            <person name="Mohd Noor M.I."/>
            <person name="Ong R.C."/>
            <person name="Putra M."/>
            <person name="Sireger I.Z."/>
            <person name="Indrioko S."/>
            <person name="Kosugi Y."/>
            <person name="Izuno A."/>
            <person name="Isagi Y."/>
            <person name="Lee S.L."/>
            <person name="Shimizu K.K."/>
        </authorList>
    </citation>
    <scope>NUCLEOTIDE SEQUENCE [LARGE SCALE GENOMIC DNA]</scope>
    <source>
        <strain evidence="8">214</strain>
    </source>
</reference>
<sequence>MDSLRLSLYGNTDSMTSSVEDDGDLDPDNITRLKTNKTYSKLQGLDSLVSIVIISWNRDNGDCEQKAKTNLMNDHLKTATFKPKVVPTLSRAISVVGWVSQNLLSPVTCQRLYLIGILSSLQSLYALSLHNFMAFSLSPPTPLHHLTRFSCFFNTWIHPTGSIFHPTTFLNHTLFCTHFKHTTKYIPNSVNSQLKHHRKNPETHHHILSLSMENSSLPFSTITSTSTRNSDFSVHEPLRLNNFPSTIPTASQFCHPSHYVSPSQSLQLPHAYSVELQAGQPFGYPAHPFLMGQNVNEFGGLPTPINGGDGVQGTFFLQTDWLNNEQERKTILDPYITKVARIKRRLARQRSLSLHRNSSTGASSGLRSSTQVDAKVNSNNNIRRDLYKFCTPDNKRLRVLLKKDLKNSDVASLGRIVLPKREAEENLPKLSDKEGIPVVMRDIYSKQAWTLKYKFWINNKSRMYVLENTGDFVKHNGLEIGDSLTLYEDESKNLVSFPCLPYNHDTNQIIH</sequence>
<dbReference type="InterPro" id="IPR015300">
    <property type="entry name" value="DNA-bd_pseudobarrel_sf"/>
</dbReference>
<dbReference type="GO" id="GO:0003677">
    <property type="term" value="F:DNA binding"/>
    <property type="evidence" value="ECO:0007669"/>
    <property type="project" value="UniProtKB-KW"/>
</dbReference>
<dbReference type="InterPro" id="IPR003340">
    <property type="entry name" value="B3_DNA-bd"/>
</dbReference>
<dbReference type="SMART" id="SM01019">
    <property type="entry name" value="B3"/>
    <property type="match status" value="1"/>
</dbReference>
<proteinExistence type="predicted"/>
<evidence type="ECO:0000256" key="5">
    <source>
        <dbReference type="ARBA" id="ARBA00023242"/>
    </source>
</evidence>
<evidence type="ECO:0000256" key="1">
    <source>
        <dbReference type="ARBA" id="ARBA00004123"/>
    </source>
</evidence>
<dbReference type="GO" id="GO:0005634">
    <property type="term" value="C:nucleus"/>
    <property type="evidence" value="ECO:0007669"/>
    <property type="project" value="UniProtKB-SubCell"/>
</dbReference>
<keyword evidence="4" id="KW-0804">Transcription</keyword>
<dbReference type="EMBL" id="BPVZ01000033">
    <property type="protein sequence ID" value="GKV10932.1"/>
    <property type="molecule type" value="Genomic_DNA"/>
</dbReference>
<evidence type="ECO:0000313" key="8">
    <source>
        <dbReference type="EMBL" id="GKV10932.1"/>
    </source>
</evidence>
<dbReference type="SUPFAM" id="SSF101936">
    <property type="entry name" value="DNA-binding pseudobarrel domain"/>
    <property type="match status" value="1"/>
</dbReference>
<keyword evidence="5" id="KW-0539">Nucleus</keyword>
<name>A0AAV5JBK7_9ROSI</name>
<dbReference type="Gene3D" id="2.40.330.10">
    <property type="entry name" value="DNA-binding pseudobarrel domain"/>
    <property type="match status" value="1"/>
</dbReference>